<gene>
    <name evidence="2" type="ORF">UY40_C0005G0001</name>
</gene>
<evidence type="ECO:0000313" key="2">
    <source>
        <dbReference type="EMBL" id="KKW05943.1"/>
    </source>
</evidence>
<dbReference type="InterPro" id="IPR004860">
    <property type="entry name" value="LAGLIDADG_dom"/>
</dbReference>
<reference evidence="2 3" key="1">
    <citation type="journal article" date="2015" name="Nature">
        <title>rRNA introns, odd ribosomes, and small enigmatic genomes across a large radiation of phyla.</title>
        <authorList>
            <person name="Brown C.T."/>
            <person name="Hug L.A."/>
            <person name="Thomas B.C."/>
            <person name="Sharon I."/>
            <person name="Castelle C.J."/>
            <person name="Singh A."/>
            <person name="Wilkins M.J."/>
            <person name="Williams K.H."/>
            <person name="Banfield J.F."/>
        </authorList>
    </citation>
    <scope>NUCLEOTIDE SEQUENCE [LARGE SCALE GENOMIC DNA]</scope>
</reference>
<organism evidence="2 3">
    <name type="scientific">candidate division CPR1 bacterium GW2011_GWC1_49_13</name>
    <dbReference type="NCBI Taxonomy" id="1618342"/>
    <lineage>
        <taxon>Bacteria</taxon>
        <taxon>candidate division CPR1</taxon>
    </lineage>
</organism>
<protein>
    <submittedName>
        <fullName evidence="2">LAGLIDADG homing endonuclease</fullName>
    </submittedName>
</protein>
<proteinExistence type="predicted"/>
<keyword evidence="2" id="KW-0540">Nuclease</keyword>
<comment type="caution">
    <text evidence="2">The sequence shown here is derived from an EMBL/GenBank/DDBJ whole genome shotgun (WGS) entry which is preliminary data.</text>
</comment>
<dbReference type="InterPro" id="IPR027434">
    <property type="entry name" value="Homing_endonucl"/>
</dbReference>
<accession>A0A0G1VHA4</accession>
<feature type="domain" description="Homing endonuclease LAGLIDADG" evidence="1">
    <location>
        <begin position="2"/>
        <end position="94"/>
    </location>
</feature>
<dbReference type="AlphaFoldDB" id="A0A0G1VHA4"/>
<dbReference type="PANTHER" id="PTHR36181">
    <property type="entry name" value="INTRON-ENCODED ENDONUCLEASE AI3-RELATED"/>
    <property type="match status" value="1"/>
</dbReference>
<dbReference type="EMBL" id="LCPW01000005">
    <property type="protein sequence ID" value="KKW05943.1"/>
    <property type="molecule type" value="Genomic_DNA"/>
</dbReference>
<dbReference type="Pfam" id="PF00961">
    <property type="entry name" value="LAGLIDADG_1"/>
    <property type="match status" value="1"/>
</dbReference>
<name>A0A0G1VHA4_9BACT</name>
<dbReference type="SUPFAM" id="SSF55608">
    <property type="entry name" value="Homing endonucleases"/>
    <property type="match status" value="1"/>
</dbReference>
<dbReference type="GO" id="GO:0004519">
    <property type="term" value="F:endonuclease activity"/>
    <property type="evidence" value="ECO:0007669"/>
    <property type="project" value="UniProtKB-KW"/>
</dbReference>
<sequence>MFYVGVVPSRETKTGWQVIHFFKVSQNPSGRKILEELQRRVGCGYIRLNSKNDPTDRSLAFIVRDLPSLQNCILPLFEGKLIIKSDAFEKFKQVIELVSQKKHLTKEGMEKILNISYSMNTRKRRFSKEKIISAY</sequence>
<keyword evidence="2" id="KW-0378">Hydrolase</keyword>
<evidence type="ECO:0000259" key="1">
    <source>
        <dbReference type="Pfam" id="PF00961"/>
    </source>
</evidence>
<dbReference type="Proteomes" id="UP000034119">
    <property type="component" value="Unassembled WGS sequence"/>
</dbReference>
<evidence type="ECO:0000313" key="3">
    <source>
        <dbReference type="Proteomes" id="UP000034119"/>
    </source>
</evidence>
<dbReference type="InterPro" id="IPR051289">
    <property type="entry name" value="LAGLIDADG_Endonuclease"/>
</dbReference>
<dbReference type="Gene3D" id="3.10.28.10">
    <property type="entry name" value="Homing endonucleases"/>
    <property type="match status" value="1"/>
</dbReference>
<keyword evidence="2" id="KW-0255">Endonuclease</keyword>
<dbReference type="PANTHER" id="PTHR36181:SF4">
    <property type="entry name" value="LAGLIDADG ENDONUCLEASE"/>
    <property type="match status" value="1"/>
</dbReference>